<proteinExistence type="inferred from homology"/>
<evidence type="ECO:0000256" key="2">
    <source>
        <dbReference type="ARBA" id="ARBA00009904"/>
    </source>
</evidence>
<dbReference type="AlphaFoldDB" id="K2H1B7"/>
<dbReference type="PANTHER" id="PTHR11629">
    <property type="entry name" value="VACUOLAR PROTON ATPASES"/>
    <property type="match status" value="1"/>
</dbReference>
<feature type="transmembrane region" description="Helical" evidence="8">
    <location>
        <begin position="55"/>
        <end position="75"/>
    </location>
</feature>
<dbReference type="Proteomes" id="UP000006769">
    <property type="component" value="Unassembled WGS sequence"/>
</dbReference>
<dbReference type="InterPro" id="IPR002490">
    <property type="entry name" value="V-ATPase_116kDa_su"/>
</dbReference>
<dbReference type="GO" id="GO:0046961">
    <property type="term" value="F:proton-transporting ATPase activity, rotational mechanism"/>
    <property type="evidence" value="ECO:0007669"/>
    <property type="project" value="InterPro"/>
</dbReference>
<name>K2H1B7_ENTNP</name>
<evidence type="ECO:0000256" key="6">
    <source>
        <dbReference type="ARBA" id="ARBA00023065"/>
    </source>
</evidence>
<dbReference type="EMBL" id="JH926974">
    <property type="protein sequence ID" value="EKE40067.1"/>
    <property type="molecule type" value="Genomic_DNA"/>
</dbReference>
<dbReference type="GO" id="GO:0016471">
    <property type="term" value="C:vacuolar proton-transporting V-type ATPase complex"/>
    <property type="evidence" value="ECO:0007669"/>
    <property type="project" value="TreeGrafter"/>
</dbReference>
<comment type="subcellular location">
    <subcellularLocation>
        <location evidence="1">Membrane</location>
        <topology evidence="1">Multi-pass membrane protein</topology>
    </subcellularLocation>
</comment>
<keyword evidence="4 8" id="KW-0812">Transmembrane</keyword>
<dbReference type="OMA" id="MICELTD"/>
<dbReference type="GO" id="GO:0033179">
    <property type="term" value="C:proton-transporting V-type ATPase, V0 domain"/>
    <property type="evidence" value="ECO:0007669"/>
    <property type="project" value="InterPro"/>
</dbReference>
<keyword evidence="3 8" id="KW-0813">Transport</keyword>
<evidence type="ECO:0000256" key="3">
    <source>
        <dbReference type="ARBA" id="ARBA00022448"/>
    </source>
</evidence>
<keyword evidence="8" id="KW-0375">Hydrogen ion transport</keyword>
<keyword evidence="5 8" id="KW-1133">Transmembrane helix</keyword>
<dbReference type="GO" id="GO:0051117">
    <property type="term" value="F:ATPase binding"/>
    <property type="evidence" value="ECO:0007669"/>
    <property type="project" value="TreeGrafter"/>
</dbReference>
<sequence>MEIIIFNSIHAIEYILGCISNTASYLRLWALSLAHAQLGSVFLENVFYLLMEMNIFITIFVGFAVWALITLAILIGMESLSAFLHTLRLHWIEFQNKFYMGDGIPFIPLRLPKQPFPPNN</sequence>
<evidence type="ECO:0000256" key="7">
    <source>
        <dbReference type="ARBA" id="ARBA00023136"/>
    </source>
</evidence>
<comment type="similarity">
    <text evidence="2 8">Belongs to the V-ATPase 116 kDa subunit family.</text>
</comment>
<keyword evidence="7 8" id="KW-0472">Membrane</keyword>
<dbReference type="OrthoDB" id="10264220at2759"/>
<comment type="function">
    <text evidence="8">Essential component of the vacuolar proton pump (V-ATPase), a multimeric enzyme that catalyzes the translocation of protons across the membranes. Required for assembly and activity of the V-ATPase.</text>
</comment>
<organism evidence="9 10">
    <name type="scientific">Entamoeba nuttalli (strain P19)</name>
    <name type="common">Amoeba</name>
    <dbReference type="NCBI Taxonomy" id="1076696"/>
    <lineage>
        <taxon>Eukaryota</taxon>
        <taxon>Amoebozoa</taxon>
        <taxon>Evosea</taxon>
        <taxon>Archamoebae</taxon>
        <taxon>Mastigamoebida</taxon>
        <taxon>Entamoebidae</taxon>
        <taxon>Entamoeba</taxon>
    </lineage>
</organism>
<evidence type="ECO:0000313" key="9">
    <source>
        <dbReference type="EMBL" id="EKE40067.1"/>
    </source>
</evidence>
<dbReference type="PANTHER" id="PTHR11629:SF63">
    <property type="entry name" value="V-TYPE PROTON ATPASE SUBUNIT A"/>
    <property type="match status" value="1"/>
</dbReference>
<gene>
    <name evidence="9" type="ORF">ENU1_103400</name>
</gene>
<keyword evidence="6 8" id="KW-0406">Ion transport</keyword>
<evidence type="ECO:0000256" key="5">
    <source>
        <dbReference type="ARBA" id="ARBA00022989"/>
    </source>
</evidence>
<evidence type="ECO:0000256" key="8">
    <source>
        <dbReference type="RuleBase" id="RU361189"/>
    </source>
</evidence>
<dbReference type="GeneID" id="20073777"/>
<dbReference type="VEuPathDB" id="AmoebaDB:ENU1_103400"/>
<protein>
    <recommendedName>
        <fullName evidence="8">V-type proton ATPase subunit a</fullName>
    </recommendedName>
</protein>
<accession>K2H1B7</accession>
<evidence type="ECO:0000256" key="1">
    <source>
        <dbReference type="ARBA" id="ARBA00004141"/>
    </source>
</evidence>
<dbReference type="RefSeq" id="XP_008857601.1">
    <property type="nucleotide sequence ID" value="XM_008859379.1"/>
</dbReference>
<reference evidence="9 10" key="1">
    <citation type="submission" date="2011-11" db="EMBL/GenBank/DDBJ databases">
        <authorList>
            <person name="Hannick L."/>
            <person name="Karamycheva S."/>
            <person name="Lorenzi H."/>
            <person name="Caler E."/>
        </authorList>
    </citation>
    <scope>NUCLEOTIDE SEQUENCE [LARGE SCALE GENOMIC DNA]</scope>
    <source>
        <strain evidence="9 10">P19</strain>
    </source>
</reference>
<dbReference type="GO" id="GO:0007035">
    <property type="term" value="P:vacuolar acidification"/>
    <property type="evidence" value="ECO:0007669"/>
    <property type="project" value="TreeGrafter"/>
</dbReference>
<evidence type="ECO:0000313" key="10">
    <source>
        <dbReference type="Proteomes" id="UP000006769"/>
    </source>
</evidence>
<dbReference type="Pfam" id="PF01496">
    <property type="entry name" value="V_ATPase_I"/>
    <property type="match status" value="1"/>
</dbReference>
<comment type="caution">
    <text evidence="8">Lacks conserved residue(s) required for the propagation of feature annotation.</text>
</comment>
<evidence type="ECO:0000256" key="4">
    <source>
        <dbReference type="ARBA" id="ARBA00022692"/>
    </source>
</evidence>